<dbReference type="PROSITE" id="PS51257">
    <property type="entry name" value="PROKAR_LIPOPROTEIN"/>
    <property type="match status" value="1"/>
</dbReference>
<dbReference type="Gene3D" id="3.40.190.10">
    <property type="entry name" value="Periplasmic binding protein-like II"/>
    <property type="match status" value="2"/>
</dbReference>
<proteinExistence type="predicted"/>
<name>A0A6A7MXQ1_9BURK</name>
<evidence type="ECO:0000313" key="3">
    <source>
        <dbReference type="Proteomes" id="UP000440498"/>
    </source>
</evidence>
<evidence type="ECO:0000313" key="2">
    <source>
        <dbReference type="EMBL" id="MQA37527.1"/>
    </source>
</evidence>
<keyword evidence="1" id="KW-0732">Signal</keyword>
<gene>
    <name evidence="2" type="ORF">GEV02_05140</name>
</gene>
<feature type="chain" id="PRO_5025443394" evidence="1">
    <location>
        <begin position="23"/>
        <end position="241"/>
    </location>
</feature>
<organism evidence="2 3">
    <name type="scientific">Rugamonas aquatica</name>
    <dbReference type="NCBI Taxonomy" id="2743357"/>
    <lineage>
        <taxon>Bacteria</taxon>
        <taxon>Pseudomonadati</taxon>
        <taxon>Pseudomonadota</taxon>
        <taxon>Betaproteobacteria</taxon>
        <taxon>Burkholderiales</taxon>
        <taxon>Oxalobacteraceae</taxon>
        <taxon>Telluria group</taxon>
        <taxon>Rugamonas</taxon>
    </lineage>
</organism>
<accession>A0A6A7MXQ1</accession>
<dbReference type="EMBL" id="WHUG01000002">
    <property type="protein sequence ID" value="MQA37527.1"/>
    <property type="molecule type" value="Genomic_DNA"/>
</dbReference>
<dbReference type="Proteomes" id="UP000440498">
    <property type="component" value="Unassembled WGS sequence"/>
</dbReference>
<dbReference type="AlphaFoldDB" id="A0A6A7MXQ1"/>
<feature type="signal peptide" evidence="1">
    <location>
        <begin position="1"/>
        <end position="22"/>
    </location>
</feature>
<protein>
    <submittedName>
        <fullName evidence="2">Transporter substrate-binding domain-containing protein</fullName>
    </submittedName>
</protein>
<reference evidence="2 3" key="1">
    <citation type="submission" date="2019-10" db="EMBL/GenBank/DDBJ databases">
        <title>Two novel species isolated from a subtropical stream in China.</title>
        <authorList>
            <person name="Lu H."/>
        </authorList>
    </citation>
    <scope>NUCLEOTIDE SEQUENCE [LARGE SCALE GENOMIC DNA]</scope>
    <source>
        <strain evidence="2 3">FT29W</strain>
    </source>
</reference>
<keyword evidence="3" id="KW-1185">Reference proteome</keyword>
<sequence>MPSRQLTLLIAATLAVAGCAHAQAGKELVFGTTHDENSPLFLYASAYLQQLCDESKQRCTLQNLPGRRSEAMLAAGTIVGEVGRVKGYIQKHPDYVRLDEPFIISRTRIFTRTDKDITSWDSLAKKVKTVSYKRGIYLYQQRLEALQPAIQPHDVQSESACLQMVLAARDDACVFDDGGISSEARPLLAQGHSSVSVEDLPLYIYLGKDNKALAPSLSEAARRLAARGVPAQLHRKFYEGK</sequence>
<comment type="caution">
    <text evidence="2">The sequence shown here is derived from an EMBL/GenBank/DDBJ whole genome shotgun (WGS) entry which is preliminary data.</text>
</comment>
<dbReference type="SUPFAM" id="SSF53850">
    <property type="entry name" value="Periplasmic binding protein-like II"/>
    <property type="match status" value="1"/>
</dbReference>
<evidence type="ECO:0000256" key="1">
    <source>
        <dbReference type="SAM" id="SignalP"/>
    </source>
</evidence>